<evidence type="ECO:0000313" key="2">
    <source>
        <dbReference type="Proteomes" id="UP000549009"/>
    </source>
</evidence>
<protein>
    <submittedName>
        <fullName evidence="1">Uncharacterized protein</fullName>
    </submittedName>
</protein>
<reference evidence="1 2" key="1">
    <citation type="submission" date="2020-08" db="EMBL/GenBank/DDBJ databases">
        <title>Genomic Encyclopedia of Type Strains, Phase III (KMG-III): the genomes of soil and plant-associated and newly described type strains.</title>
        <authorList>
            <person name="Whitman W."/>
        </authorList>
    </citation>
    <scope>NUCLEOTIDE SEQUENCE [LARGE SCALE GENOMIC DNA]</scope>
    <source>
        <strain evidence="1 2">CECT 3146</strain>
    </source>
</reference>
<dbReference type="AlphaFoldDB" id="A0A7W8EUK8"/>
<organism evidence="1 2">
    <name type="scientific">Streptomyces spectabilis</name>
    <dbReference type="NCBI Taxonomy" id="68270"/>
    <lineage>
        <taxon>Bacteria</taxon>
        <taxon>Bacillati</taxon>
        <taxon>Actinomycetota</taxon>
        <taxon>Actinomycetes</taxon>
        <taxon>Kitasatosporales</taxon>
        <taxon>Streptomycetaceae</taxon>
        <taxon>Streptomyces</taxon>
    </lineage>
</organism>
<evidence type="ECO:0000313" key="1">
    <source>
        <dbReference type="EMBL" id="MBB5103765.1"/>
    </source>
</evidence>
<dbReference type="Proteomes" id="UP000549009">
    <property type="component" value="Unassembled WGS sequence"/>
</dbReference>
<comment type="caution">
    <text evidence="1">The sequence shown here is derived from an EMBL/GenBank/DDBJ whole genome shotgun (WGS) entry which is preliminary data.</text>
</comment>
<gene>
    <name evidence="1" type="ORF">FHS40_002827</name>
</gene>
<proteinExistence type="predicted"/>
<dbReference type="RefSeq" id="WP_260422877.1">
    <property type="nucleotide sequence ID" value="NZ_BMSQ01000005.1"/>
</dbReference>
<keyword evidence="2" id="KW-1185">Reference proteome</keyword>
<dbReference type="EMBL" id="JACHJD010000004">
    <property type="protein sequence ID" value="MBB5103765.1"/>
    <property type="molecule type" value="Genomic_DNA"/>
</dbReference>
<name>A0A7W8EUK8_STRST</name>
<accession>A0A7W8EUK8</accession>
<sequence>MPRRPLSRRERLTLLGFVLSGLVSALVGAAADETFRALVS</sequence>